<dbReference type="GO" id="GO:0046677">
    <property type="term" value="P:response to antibiotic"/>
    <property type="evidence" value="ECO:0007669"/>
    <property type="project" value="InterPro"/>
</dbReference>
<feature type="domain" description="Beta-lactamase class A catalytic" evidence="5">
    <location>
        <begin position="41"/>
        <end position="259"/>
    </location>
</feature>
<comment type="caution">
    <text evidence="6">The sequence shown here is derived from an EMBL/GenBank/DDBJ whole genome shotgun (WGS) entry which is preliminary data.</text>
</comment>
<evidence type="ECO:0000256" key="4">
    <source>
        <dbReference type="SAM" id="SignalP"/>
    </source>
</evidence>
<comment type="catalytic activity">
    <reaction evidence="1">
        <text>a beta-lactam + H2O = a substituted beta-amino acid</text>
        <dbReference type="Rhea" id="RHEA:20401"/>
        <dbReference type="ChEBI" id="CHEBI:15377"/>
        <dbReference type="ChEBI" id="CHEBI:35627"/>
        <dbReference type="ChEBI" id="CHEBI:140347"/>
        <dbReference type="EC" id="3.5.2.6"/>
    </reaction>
</comment>
<dbReference type="AlphaFoldDB" id="A0A4R3ULZ2"/>
<dbReference type="InterPro" id="IPR000871">
    <property type="entry name" value="Beta-lactam_class-A"/>
</dbReference>
<feature type="chain" id="PRO_5020253542" description="beta-lactamase" evidence="4">
    <location>
        <begin position="24"/>
        <end position="286"/>
    </location>
</feature>
<evidence type="ECO:0000313" key="7">
    <source>
        <dbReference type="Proteomes" id="UP000295110"/>
    </source>
</evidence>
<evidence type="ECO:0000256" key="2">
    <source>
        <dbReference type="ARBA" id="ARBA00009009"/>
    </source>
</evidence>
<keyword evidence="4" id="KW-0732">Signal</keyword>
<accession>A0A4R3ULZ2</accession>
<sequence>MQRRPLLLAGLALAPLPGFSAAAAGPDFAALERRVQGRLGLFAIDTGSGRTLAHRADERFATCSTFKILLAARVAQGVERGRWQWRDEIALHKSDRVPYSPVFDRLLPRGSATLAELVTGILVESDNPCANLLLRHCCDTPVGFTTWLREQGDEVTRLDRHETELNENSPGDPRDTSTPRAFAKTLQRLLVGEGLARDSQARLRADLQASRTGLARLRAGVPEGWRVLDKTGTGKRGAINDVALVYPPDGRGPWVIAALQSDSRAATDELSEVHADAMRLIVKAWA</sequence>
<dbReference type="PANTHER" id="PTHR35333">
    <property type="entry name" value="BETA-LACTAMASE"/>
    <property type="match status" value="1"/>
</dbReference>
<evidence type="ECO:0000259" key="5">
    <source>
        <dbReference type="Pfam" id="PF13354"/>
    </source>
</evidence>
<keyword evidence="7" id="KW-1185">Reference proteome</keyword>
<dbReference type="GO" id="GO:0030655">
    <property type="term" value="P:beta-lactam antibiotic catabolic process"/>
    <property type="evidence" value="ECO:0007669"/>
    <property type="project" value="InterPro"/>
</dbReference>
<gene>
    <name evidence="6" type="ORF">EV671_102460</name>
</gene>
<dbReference type="SUPFAM" id="SSF56601">
    <property type="entry name" value="beta-lactamase/transpeptidase-like"/>
    <property type="match status" value="1"/>
</dbReference>
<dbReference type="EC" id="3.5.2.6" evidence="3"/>
<name>A0A4R3ULZ2_ROSSA</name>
<evidence type="ECO:0000313" key="6">
    <source>
        <dbReference type="EMBL" id="TCU91892.1"/>
    </source>
</evidence>
<reference evidence="6 7" key="1">
    <citation type="submission" date="2019-03" db="EMBL/GenBank/DDBJ databases">
        <title>Genomic Encyclopedia of Type Strains, Phase IV (KMG-IV): sequencing the most valuable type-strain genomes for metagenomic binning, comparative biology and taxonomic classification.</title>
        <authorList>
            <person name="Goeker M."/>
        </authorList>
    </citation>
    <scope>NUCLEOTIDE SEQUENCE [LARGE SCALE GENOMIC DNA]</scope>
    <source>
        <strain evidence="6 7">DSM 654</strain>
    </source>
</reference>
<dbReference type="EMBL" id="SMBU01000024">
    <property type="protein sequence ID" value="TCU91892.1"/>
    <property type="molecule type" value="Genomic_DNA"/>
</dbReference>
<dbReference type="Gene3D" id="3.40.710.10">
    <property type="entry name" value="DD-peptidase/beta-lactamase superfamily"/>
    <property type="match status" value="1"/>
</dbReference>
<evidence type="ECO:0000256" key="1">
    <source>
        <dbReference type="ARBA" id="ARBA00001526"/>
    </source>
</evidence>
<protein>
    <recommendedName>
        <fullName evidence="3">beta-lactamase</fullName>
        <ecNumber evidence="3">3.5.2.6</ecNumber>
    </recommendedName>
</protein>
<dbReference type="InterPro" id="IPR045155">
    <property type="entry name" value="Beta-lactam_cat"/>
</dbReference>
<comment type="similarity">
    <text evidence="2">Belongs to the class-A beta-lactamase family.</text>
</comment>
<dbReference type="Pfam" id="PF13354">
    <property type="entry name" value="Beta-lactamase2"/>
    <property type="match status" value="1"/>
</dbReference>
<dbReference type="NCBIfam" id="NF033103">
    <property type="entry name" value="bla_class_A"/>
    <property type="match status" value="1"/>
</dbReference>
<dbReference type="Proteomes" id="UP000295110">
    <property type="component" value="Unassembled WGS sequence"/>
</dbReference>
<dbReference type="RefSeq" id="WP_165917631.1">
    <property type="nucleotide sequence ID" value="NZ_CBCSGL010000024.1"/>
</dbReference>
<organism evidence="6 7">
    <name type="scientific">Roseateles saccharophilus</name>
    <name type="common">Pseudomonas saccharophila</name>
    <dbReference type="NCBI Taxonomy" id="304"/>
    <lineage>
        <taxon>Bacteria</taxon>
        <taxon>Pseudomonadati</taxon>
        <taxon>Pseudomonadota</taxon>
        <taxon>Betaproteobacteria</taxon>
        <taxon>Burkholderiales</taxon>
        <taxon>Sphaerotilaceae</taxon>
        <taxon>Roseateles</taxon>
    </lineage>
</organism>
<evidence type="ECO:0000256" key="3">
    <source>
        <dbReference type="ARBA" id="ARBA00012865"/>
    </source>
</evidence>
<dbReference type="PRINTS" id="PR00118">
    <property type="entry name" value="BLACTAMASEA"/>
</dbReference>
<dbReference type="InterPro" id="IPR012338">
    <property type="entry name" value="Beta-lactam/transpept-like"/>
</dbReference>
<dbReference type="PANTHER" id="PTHR35333:SF3">
    <property type="entry name" value="BETA-LACTAMASE-TYPE TRANSPEPTIDASE FOLD CONTAINING PROTEIN"/>
    <property type="match status" value="1"/>
</dbReference>
<dbReference type="GO" id="GO:0008800">
    <property type="term" value="F:beta-lactamase activity"/>
    <property type="evidence" value="ECO:0007669"/>
    <property type="project" value="UniProtKB-EC"/>
</dbReference>
<feature type="signal peptide" evidence="4">
    <location>
        <begin position="1"/>
        <end position="23"/>
    </location>
</feature>
<proteinExistence type="inferred from homology"/>